<reference evidence="1 2" key="1">
    <citation type="journal article" date="2009" name="Appl. Environ. Microbiol.">
        <title>Community genomic and proteomic analyses of chemoautotrophic iron-oxidizing "Leptospirillum rubarum" (Group II) and "Leptospirillum ferrodiazotrophum" (Group III) bacteria in acid mine drainage biofilms.</title>
        <authorList>
            <person name="Goltsman D.S."/>
            <person name="Denef V.J."/>
            <person name="Singer S.W."/>
            <person name="VerBerkmoes N.C."/>
            <person name="Lefsrud M."/>
            <person name="Mueller R.S."/>
            <person name="Dick G.J."/>
            <person name="Sun C.L."/>
            <person name="Wheeler K.E."/>
            <person name="Zemla A."/>
            <person name="Baker B.J."/>
            <person name="Hauser L."/>
            <person name="Land M."/>
            <person name="Shah M.B."/>
            <person name="Thelen M.P."/>
            <person name="Hettich R.L."/>
            <person name="Banfield J.F."/>
        </authorList>
    </citation>
    <scope>NUCLEOTIDE SEQUENCE [LARGE SCALE GENOMIC DNA]</scope>
</reference>
<dbReference type="SUPFAM" id="SSF46785">
    <property type="entry name" value="Winged helix' DNA-binding domain"/>
    <property type="match status" value="1"/>
</dbReference>
<dbReference type="PROSITE" id="PS51197">
    <property type="entry name" value="HTH_RRF2_2"/>
    <property type="match status" value="1"/>
</dbReference>
<dbReference type="PANTHER" id="PTHR33221">
    <property type="entry name" value="WINGED HELIX-TURN-HELIX TRANSCRIPTIONAL REGULATOR, RRF2 FAMILY"/>
    <property type="match status" value="1"/>
</dbReference>
<organism evidence="1 2">
    <name type="scientific">Leptospirillum ferrodiazotrophum</name>
    <dbReference type="NCBI Taxonomy" id="412449"/>
    <lineage>
        <taxon>Bacteria</taxon>
        <taxon>Pseudomonadati</taxon>
        <taxon>Nitrospirota</taxon>
        <taxon>Nitrospiria</taxon>
        <taxon>Nitrospirales</taxon>
        <taxon>Nitrospiraceae</taxon>
        <taxon>Leptospirillum</taxon>
    </lineage>
</organism>
<sequence>MLKLTKKVDYALLALNLMAQAREGETSNVRDIAGIYRIPPEILAKVMQKLSKAGLIQSHNAPKGGYSLKIPAEKISVLKVLTAVEGPVGIVSCSDGSDKDCQQRDQCDIRSPLERLQNNILWFLEALSIRELGQEPTVMKGVTDGSGLFGQPLHHKG</sequence>
<dbReference type="InterPro" id="IPR036388">
    <property type="entry name" value="WH-like_DNA-bd_sf"/>
</dbReference>
<dbReference type="InterPro" id="IPR036390">
    <property type="entry name" value="WH_DNA-bd_sf"/>
</dbReference>
<proteinExistence type="predicted"/>
<dbReference type="Proteomes" id="UP000009374">
    <property type="component" value="Unassembled WGS sequence"/>
</dbReference>
<dbReference type="PANTHER" id="PTHR33221:SF13">
    <property type="entry name" value="TRANSCRIPTIONAL REGULATOR-RELATED"/>
    <property type="match status" value="1"/>
</dbReference>
<accession>C6HVJ8</accession>
<protein>
    <submittedName>
        <fullName evidence="1">Transcriptional regulator, BadM/Rrf2 family</fullName>
    </submittedName>
</protein>
<dbReference type="GO" id="GO:0003700">
    <property type="term" value="F:DNA-binding transcription factor activity"/>
    <property type="evidence" value="ECO:0007669"/>
    <property type="project" value="TreeGrafter"/>
</dbReference>
<keyword evidence="2" id="KW-1185">Reference proteome</keyword>
<evidence type="ECO:0000313" key="2">
    <source>
        <dbReference type="Proteomes" id="UP000009374"/>
    </source>
</evidence>
<dbReference type="EMBL" id="GG693864">
    <property type="protein sequence ID" value="EES53357.1"/>
    <property type="molecule type" value="Genomic_DNA"/>
</dbReference>
<dbReference type="GO" id="GO:0005829">
    <property type="term" value="C:cytosol"/>
    <property type="evidence" value="ECO:0007669"/>
    <property type="project" value="TreeGrafter"/>
</dbReference>
<gene>
    <name evidence="1" type="ORF">UBAL3_79320006</name>
</gene>
<name>C6HVJ8_9BACT</name>
<dbReference type="AlphaFoldDB" id="C6HVJ8"/>
<evidence type="ECO:0000313" key="1">
    <source>
        <dbReference type="EMBL" id="EES53357.1"/>
    </source>
</evidence>
<dbReference type="InterPro" id="IPR000944">
    <property type="entry name" value="Tscrpt_reg_Rrf2"/>
</dbReference>
<dbReference type="NCBIfam" id="TIGR00738">
    <property type="entry name" value="rrf2_super"/>
    <property type="match status" value="1"/>
</dbReference>
<dbReference type="Gene3D" id="1.10.10.10">
    <property type="entry name" value="Winged helix-like DNA-binding domain superfamily/Winged helix DNA-binding domain"/>
    <property type="match status" value="1"/>
</dbReference>
<dbReference type="Pfam" id="PF02082">
    <property type="entry name" value="Rrf2"/>
    <property type="match status" value="1"/>
</dbReference>